<dbReference type="InterPro" id="IPR029144">
    <property type="entry name" value="Thr_synth_N"/>
</dbReference>
<evidence type="ECO:0000256" key="6">
    <source>
        <dbReference type="ARBA" id="ARBA00018679"/>
    </source>
</evidence>
<evidence type="ECO:0000313" key="16">
    <source>
        <dbReference type="Proteomes" id="UP000635902"/>
    </source>
</evidence>
<organism evidence="15 16">
    <name type="scientific">Corynebacterium suicordis DSM 45110</name>
    <dbReference type="NCBI Taxonomy" id="1121369"/>
    <lineage>
        <taxon>Bacteria</taxon>
        <taxon>Bacillati</taxon>
        <taxon>Actinomycetota</taxon>
        <taxon>Actinomycetes</taxon>
        <taxon>Mycobacteriales</taxon>
        <taxon>Corynebacteriaceae</taxon>
        <taxon>Corynebacterium</taxon>
    </lineage>
</organism>
<keyword evidence="10 15" id="KW-0456">Lyase</keyword>
<dbReference type="Gene3D" id="3.40.50.1100">
    <property type="match status" value="2"/>
</dbReference>
<dbReference type="Pfam" id="PF24857">
    <property type="entry name" value="THR4_C"/>
    <property type="match status" value="1"/>
</dbReference>
<comment type="pathway">
    <text evidence="3">Amino-acid biosynthesis; L-threonine biosynthesis; L-threonine from L-aspartate: step 5/5.</text>
</comment>
<evidence type="ECO:0000313" key="15">
    <source>
        <dbReference type="EMBL" id="MBF4553856.1"/>
    </source>
</evidence>
<evidence type="ECO:0000256" key="5">
    <source>
        <dbReference type="ARBA" id="ARBA00013028"/>
    </source>
</evidence>
<dbReference type="Gene3D" id="3.90.1380.10">
    <property type="entry name" value="Threonine synthase, N-terminal domain"/>
    <property type="match status" value="1"/>
</dbReference>
<evidence type="ECO:0000259" key="14">
    <source>
        <dbReference type="Pfam" id="PF14821"/>
    </source>
</evidence>
<protein>
    <recommendedName>
        <fullName evidence="6 12">Threonine synthase</fullName>
        <ecNumber evidence="5 12">4.2.3.1</ecNumber>
    </recommendedName>
</protein>
<keyword evidence="9" id="KW-0663">Pyridoxal phosphate</keyword>
<dbReference type="InterPro" id="IPR037158">
    <property type="entry name" value="Thr_synth_N_sf"/>
</dbReference>
<sequence length="484" mass="53323">MDYISTRDASRTPAKFTDILLGGLAPDGGLYLPAEYPQLDDATLTSWRALLAEPEGYAKLAAEVLKLFIDDIPEADIEAIAARAYTTEKFADEDIVPVTPLEEDLYIGHLSEGPTAAFKDMAMQLLGELFEYELSRRGETINILGATSGDTGSAAEYAMRGRDGIRVFMLTPAGRMTPFQQAQMFGLDDPNIFNIALEGVFDDCQDVVKAVSADADFKRENRIGAVNSINWARLMAQVVYYISSWIHVTENNEQKVSFSVPTGNFGDICAGHIARSMGLPIDRLIVATNENDVLDEFFRTGHYRVRSSAETHETSSPSMDISRASNFERFIFDLLGRDGARISDLFGTQVKQGGFSLDAEDAFADAAEKYGFLSATSSHKDRVETIGQCWRDLGVLMDPHTADGVKAAREWAEQVDSPIVCLETALPVKFADTIREALGSEPEVPERFREIMNADRHVADLPNDAEKVKQFILDAIAETPEVSN</sequence>
<evidence type="ECO:0000256" key="1">
    <source>
        <dbReference type="ARBA" id="ARBA00001933"/>
    </source>
</evidence>
<dbReference type="InterPro" id="IPR051166">
    <property type="entry name" value="Threonine_Synthase"/>
</dbReference>
<dbReference type="InterPro" id="IPR000634">
    <property type="entry name" value="Ser/Thr_deHydtase_PyrdxlP-BS"/>
</dbReference>
<dbReference type="PROSITE" id="PS00165">
    <property type="entry name" value="DEHYDRATASE_SER_THR"/>
    <property type="match status" value="1"/>
</dbReference>
<evidence type="ECO:0000256" key="7">
    <source>
        <dbReference type="ARBA" id="ARBA00022605"/>
    </source>
</evidence>
<evidence type="ECO:0000256" key="4">
    <source>
        <dbReference type="ARBA" id="ARBA00005517"/>
    </source>
</evidence>
<dbReference type="CDD" id="cd01560">
    <property type="entry name" value="Thr-synth_2"/>
    <property type="match status" value="1"/>
</dbReference>
<comment type="function">
    <text evidence="2">Catalyzes the gamma-elimination of phosphate from L-phosphohomoserine and the beta-addition of water to produce L-threonine.</text>
</comment>
<comment type="caution">
    <text evidence="15">The sequence shown here is derived from an EMBL/GenBank/DDBJ whole genome shotgun (WGS) entry which is preliminary data.</text>
</comment>
<comment type="similarity">
    <text evidence="4">Belongs to the threonine synthase family.</text>
</comment>
<dbReference type="Pfam" id="PF14821">
    <property type="entry name" value="Thr_synth_N"/>
    <property type="match status" value="1"/>
</dbReference>
<evidence type="ECO:0000256" key="11">
    <source>
        <dbReference type="ARBA" id="ARBA00049144"/>
    </source>
</evidence>
<dbReference type="InterPro" id="IPR036052">
    <property type="entry name" value="TrpB-like_PALP_sf"/>
</dbReference>
<gene>
    <name evidence="15" type="ORF">IRY30_07150</name>
</gene>
<keyword evidence="8" id="KW-0791">Threonine biosynthesis</keyword>
<feature type="domain" description="Tryptophan synthase beta chain-like PALP" evidence="13">
    <location>
        <begin position="105"/>
        <end position="341"/>
    </location>
</feature>
<proteinExistence type="inferred from homology"/>
<keyword evidence="7" id="KW-0028">Amino-acid biosynthesis</keyword>
<dbReference type="PANTHER" id="PTHR42690:SF1">
    <property type="entry name" value="THREONINE SYNTHASE-LIKE 2"/>
    <property type="match status" value="1"/>
</dbReference>
<dbReference type="SUPFAM" id="SSF53686">
    <property type="entry name" value="Tryptophan synthase beta subunit-like PLP-dependent enzymes"/>
    <property type="match status" value="1"/>
</dbReference>
<name>A0ABR9ZL69_9CORY</name>
<dbReference type="Proteomes" id="UP000635902">
    <property type="component" value="Unassembled WGS sequence"/>
</dbReference>
<dbReference type="InterPro" id="IPR001926">
    <property type="entry name" value="TrpB-like_PALP"/>
</dbReference>
<evidence type="ECO:0000256" key="8">
    <source>
        <dbReference type="ARBA" id="ARBA00022697"/>
    </source>
</evidence>
<evidence type="ECO:0000256" key="12">
    <source>
        <dbReference type="NCBIfam" id="TIGR00260"/>
    </source>
</evidence>
<dbReference type="NCBIfam" id="TIGR00260">
    <property type="entry name" value="thrC"/>
    <property type="match status" value="1"/>
</dbReference>
<dbReference type="GO" id="GO:0004795">
    <property type="term" value="F:threonine synthase activity"/>
    <property type="evidence" value="ECO:0007669"/>
    <property type="project" value="UniProtKB-EC"/>
</dbReference>
<dbReference type="RefSeq" id="WP_194556749.1">
    <property type="nucleotide sequence ID" value="NZ_JADKMY010000002.1"/>
</dbReference>
<accession>A0ABR9ZL69</accession>
<dbReference type="Pfam" id="PF00291">
    <property type="entry name" value="PALP"/>
    <property type="match status" value="1"/>
</dbReference>
<keyword evidence="16" id="KW-1185">Reference proteome</keyword>
<reference evidence="15 16" key="1">
    <citation type="submission" date="2020-10" db="EMBL/GenBank/DDBJ databases">
        <title>Novel species in genus Corynebacterium.</title>
        <authorList>
            <person name="Zhang G."/>
        </authorList>
    </citation>
    <scope>NUCLEOTIDE SEQUENCE [LARGE SCALE GENOMIC DNA]</scope>
    <source>
        <strain evidence="15 16">DSM 45110</strain>
    </source>
</reference>
<evidence type="ECO:0000256" key="2">
    <source>
        <dbReference type="ARBA" id="ARBA00003648"/>
    </source>
</evidence>
<dbReference type="PANTHER" id="PTHR42690">
    <property type="entry name" value="THREONINE SYNTHASE FAMILY MEMBER"/>
    <property type="match status" value="1"/>
</dbReference>
<dbReference type="EC" id="4.2.3.1" evidence="5 12"/>
<evidence type="ECO:0000256" key="10">
    <source>
        <dbReference type="ARBA" id="ARBA00023239"/>
    </source>
</evidence>
<feature type="domain" description="Threonine synthase N-terminal" evidence="14">
    <location>
        <begin position="3"/>
        <end position="85"/>
    </location>
</feature>
<evidence type="ECO:0000259" key="13">
    <source>
        <dbReference type="Pfam" id="PF00291"/>
    </source>
</evidence>
<comment type="cofactor">
    <cofactor evidence="1">
        <name>pyridoxal 5'-phosphate</name>
        <dbReference type="ChEBI" id="CHEBI:597326"/>
    </cofactor>
</comment>
<evidence type="ECO:0000256" key="3">
    <source>
        <dbReference type="ARBA" id="ARBA00004979"/>
    </source>
</evidence>
<dbReference type="InterPro" id="IPR004450">
    <property type="entry name" value="Thr_synthase-like"/>
</dbReference>
<dbReference type="EMBL" id="JADKMY010000002">
    <property type="protein sequence ID" value="MBF4553856.1"/>
    <property type="molecule type" value="Genomic_DNA"/>
</dbReference>
<evidence type="ECO:0000256" key="9">
    <source>
        <dbReference type="ARBA" id="ARBA00022898"/>
    </source>
</evidence>
<comment type="catalytic activity">
    <reaction evidence="11">
        <text>O-phospho-L-homoserine + H2O = L-threonine + phosphate</text>
        <dbReference type="Rhea" id="RHEA:10840"/>
        <dbReference type="ChEBI" id="CHEBI:15377"/>
        <dbReference type="ChEBI" id="CHEBI:43474"/>
        <dbReference type="ChEBI" id="CHEBI:57590"/>
        <dbReference type="ChEBI" id="CHEBI:57926"/>
        <dbReference type="EC" id="4.2.3.1"/>
    </reaction>
</comment>